<evidence type="ECO:0000313" key="9">
    <source>
        <dbReference type="Proteomes" id="UP001153714"/>
    </source>
</evidence>
<evidence type="ECO:0000256" key="4">
    <source>
        <dbReference type="ARBA" id="ARBA00023157"/>
    </source>
</evidence>
<evidence type="ECO:0000256" key="3">
    <source>
        <dbReference type="ARBA" id="ARBA00022729"/>
    </source>
</evidence>
<dbReference type="GO" id="GO:0006508">
    <property type="term" value="P:proteolysis"/>
    <property type="evidence" value="ECO:0007669"/>
    <property type="project" value="InterPro"/>
</dbReference>
<keyword evidence="2" id="KW-0964">Secreted</keyword>
<evidence type="ECO:0000313" key="8">
    <source>
        <dbReference type="EMBL" id="CAG9790517.1"/>
    </source>
</evidence>
<dbReference type="FunFam" id="2.40.10.10:FF:000054">
    <property type="entry name" value="Complement C1r subcomponent"/>
    <property type="match status" value="1"/>
</dbReference>
<dbReference type="InterPro" id="IPR009003">
    <property type="entry name" value="Peptidase_S1_PA"/>
</dbReference>
<comment type="subcellular location">
    <subcellularLocation>
        <location evidence="1">Secreted</location>
    </subcellularLocation>
</comment>
<reference evidence="8" key="1">
    <citation type="submission" date="2021-12" db="EMBL/GenBank/DDBJ databases">
        <authorList>
            <person name="King R."/>
        </authorList>
    </citation>
    <scope>NUCLEOTIDE SEQUENCE</scope>
</reference>
<dbReference type="PROSITE" id="PS50240">
    <property type="entry name" value="TRYPSIN_DOM"/>
    <property type="match status" value="1"/>
</dbReference>
<dbReference type="PANTHER" id="PTHR24252:SF7">
    <property type="entry name" value="HYALIN"/>
    <property type="match status" value="1"/>
</dbReference>
<evidence type="ECO:0000256" key="1">
    <source>
        <dbReference type="ARBA" id="ARBA00004613"/>
    </source>
</evidence>
<evidence type="ECO:0000256" key="6">
    <source>
        <dbReference type="SAM" id="MobiDB-lite"/>
    </source>
</evidence>
<sequence length="332" mass="37305">MGDGNHLTSGGGQSSELRSVSVPVWDINDCHQILGTSRKLPNGPTSDNQICAGEKQGGKDTCQGDSGGPAQIQDGCAWRVVAVTSVGRSCGAPNTPALYAIIHRSFVAAQVFGKGISTQQTSQNINRQDYTTVNNKNNANRHNERENLSSHKNNNDYILPENVNVNNNHKQNINKQDYINLNNNNNNRDVNYNYNHERGDNINLNNKNNNNAYIIPDVATNSNHRQNVNYNNNYTPHVIGDYSDTVSGEHNYYNQNKNYEIETPSPSHNKFHSIRSPDYIYNPSPHDNNRQYGGYNGNVNVNNNYDVGFPEQSYTVTEAPRFNNGRNWWQPY</sequence>
<dbReference type="GO" id="GO:0004252">
    <property type="term" value="F:serine-type endopeptidase activity"/>
    <property type="evidence" value="ECO:0007669"/>
    <property type="project" value="InterPro"/>
</dbReference>
<reference evidence="8" key="2">
    <citation type="submission" date="2022-10" db="EMBL/GenBank/DDBJ databases">
        <authorList>
            <consortium name="ENA_rothamsted_submissions"/>
            <consortium name="culmorum"/>
            <person name="King R."/>
        </authorList>
    </citation>
    <scope>NUCLEOTIDE SEQUENCE</scope>
</reference>
<dbReference type="AlphaFoldDB" id="A0A9N9R5E7"/>
<dbReference type="SUPFAM" id="SSF50494">
    <property type="entry name" value="Trypsin-like serine proteases"/>
    <property type="match status" value="1"/>
</dbReference>
<dbReference type="Gene3D" id="2.40.10.10">
    <property type="entry name" value="Trypsin-like serine proteases"/>
    <property type="match status" value="1"/>
</dbReference>
<keyword evidence="3" id="KW-0732">Signal</keyword>
<keyword evidence="9" id="KW-1185">Reference proteome</keyword>
<proteinExistence type="predicted"/>
<name>A0A9N9R5E7_9NEOP</name>
<dbReference type="InterPro" id="IPR043504">
    <property type="entry name" value="Peptidase_S1_PA_chymotrypsin"/>
</dbReference>
<dbReference type="Proteomes" id="UP001153714">
    <property type="component" value="Chromosome 22"/>
</dbReference>
<dbReference type="InterPro" id="IPR001254">
    <property type="entry name" value="Trypsin_dom"/>
</dbReference>
<dbReference type="OrthoDB" id="7421764at2759"/>
<dbReference type="PANTHER" id="PTHR24252">
    <property type="entry name" value="ACROSIN-RELATED"/>
    <property type="match status" value="1"/>
</dbReference>
<protein>
    <recommendedName>
        <fullName evidence="7">Peptidase S1 domain-containing protein</fullName>
    </recommendedName>
</protein>
<keyword evidence="4" id="KW-1015">Disulfide bond</keyword>
<evidence type="ECO:0000259" key="7">
    <source>
        <dbReference type="PROSITE" id="PS50240"/>
    </source>
</evidence>
<feature type="region of interest" description="Disordered" evidence="6">
    <location>
        <begin position="134"/>
        <end position="156"/>
    </location>
</feature>
<accession>A0A9N9R5E7</accession>
<evidence type="ECO:0000256" key="2">
    <source>
        <dbReference type="ARBA" id="ARBA00022525"/>
    </source>
</evidence>
<feature type="domain" description="Peptidase S1" evidence="7">
    <location>
        <begin position="1"/>
        <end position="121"/>
    </location>
</feature>
<dbReference type="Pfam" id="PF00089">
    <property type="entry name" value="Trypsin"/>
    <property type="match status" value="1"/>
</dbReference>
<dbReference type="EMBL" id="OU893353">
    <property type="protein sequence ID" value="CAG9790517.1"/>
    <property type="molecule type" value="Genomic_DNA"/>
</dbReference>
<keyword evidence="5" id="KW-0325">Glycoprotein</keyword>
<gene>
    <name evidence="8" type="ORF">DIATSA_LOCUS8183</name>
</gene>
<organism evidence="8 9">
    <name type="scientific">Diatraea saccharalis</name>
    <name type="common">sugarcane borer</name>
    <dbReference type="NCBI Taxonomy" id="40085"/>
    <lineage>
        <taxon>Eukaryota</taxon>
        <taxon>Metazoa</taxon>
        <taxon>Ecdysozoa</taxon>
        <taxon>Arthropoda</taxon>
        <taxon>Hexapoda</taxon>
        <taxon>Insecta</taxon>
        <taxon>Pterygota</taxon>
        <taxon>Neoptera</taxon>
        <taxon>Endopterygota</taxon>
        <taxon>Lepidoptera</taxon>
        <taxon>Glossata</taxon>
        <taxon>Ditrysia</taxon>
        <taxon>Pyraloidea</taxon>
        <taxon>Crambidae</taxon>
        <taxon>Crambinae</taxon>
        <taxon>Diatraea</taxon>
    </lineage>
</organism>
<feature type="region of interest" description="Disordered" evidence="6">
    <location>
        <begin position="36"/>
        <end position="67"/>
    </location>
</feature>
<dbReference type="GO" id="GO:0005576">
    <property type="term" value="C:extracellular region"/>
    <property type="evidence" value="ECO:0007669"/>
    <property type="project" value="UniProtKB-SubCell"/>
</dbReference>
<evidence type="ECO:0000256" key="5">
    <source>
        <dbReference type="ARBA" id="ARBA00023180"/>
    </source>
</evidence>